<accession>I4A4C2</accession>
<keyword evidence="3" id="KW-1185">Reference proteome</keyword>
<dbReference type="eggNOG" id="COG0599">
    <property type="taxonomic scope" value="Bacteria"/>
</dbReference>
<dbReference type="PANTHER" id="PTHR33930:SF2">
    <property type="entry name" value="BLR3452 PROTEIN"/>
    <property type="match status" value="1"/>
</dbReference>
<dbReference type="OrthoDB" id="3824300at2"/>
<evidence type="ECO:0000313" key="2">
    <source>
        <dbReference type="EMBL" id="AFL98806.1"/>
    </source>
</evidence>
<dbReference type="InterPro" id="IPR003779">
    <property type="entry name" value="CMD-like"/>
</dbReference>
<dbReference type="EMBL" id="CP003348">
    <property type="protein sequence ID" value="AFL98806.1"/>
    <property type="molecule type" value="Genomic_DNA"/>
</dbReference>
<dbReference type="AlphaFoldDB" id="I4A4C2"/>
<dbReference type="PANTHER" id="PTHR33930">
    <property type="entry name" value="ALKYL HYDROPEROXIDE REDUCTASE AHPD"/>
    <property type="match status" value="1"/>
</dbReference>
<evidence type="ECO:0000259" key="1">
    <source>
        <dbReference type="Pfam" id="PF02627"/>
    </source>
</evidence>
<reference evidence="2 3" key="2">
    <citation type="journal article" date="2015" name="J. Bacteriol.">
        <title>Genomic, proteomic, and biochemical analysis of the organohalide respiratory pathway in Desulfitobacterium dehalogenans.</title>
        <authorList>
            <person name="Kruse T."/>
            <person name="van de Pas B.A."/>
            <person name="Atteia A."/>
            <person name="Krab K."/>
            <person name="Hagen W.R."/>
            <person name="Goodwin L."/>
            <person name="Chain P."/>
            <person name="Boeren S."/>
            <person name="Maphosa F."/>
            <person name="Schraa G."/>
            <person name="de Vos W.M."/>
            <person name="van der Oost J."/>
            <person name="Smidt H."/>
            <person name="Stams A.J."/>
        </authorList>
    </citation>
    <scope>NUCLEOTIDE SEQUENCE [LARGE SCALE GENOMIC DNA]</scope>
    <source>
        <strain evidence="3">ATCC 51507 / DSM 9161 / JW/IU-DC1</strain>
    </source>
</reference>
<dbReference type="GO" id="GO:0051920">
    <property type="term" value="F:peroxiredoxin activity"/>
    <property type="evidence" value="ECO:0007669"/>
    <property type="project" value="InterPro"/>
</dbReference>
<dbReference type="RefSeq" id="WP_014792303.1">
    <property type="nucleotide sequence ID" value="NC_018017.1"/>
</dbReference>
<evidence type="ECO:0000313" key="3">
    <source>
        <dbReference type="Proteomes" id="UP000006053"/>
    </source>
</evidence>
<dbReference type="Gene3D" id="1.20.1290.10">
    <property type="entry name" value="AhpD-like"/>
    <property type="match status" value="1"/>
</dbReference>
<reference evidence="3" key="1">
    <citation type="submission" date="2012-06" db="EMBL/GenBank/DDBJ databases">
        <title>Complete sequence of Desulfitobacterium dehalogenans ATCC 51507.</title>
        <authorList>
            <person name="Lucas S."/>
            <person name="Han J."/>
            <person name="Lapidus A."/>
            <person name="Cheng J.-F."/>
            <person name="Goodwin L."/>
            <person name="Pitluck S."/>
            <person name="Peters L."/>
            <person name="Ovchinnikova G."/>
            <person name="Teshima H."/>
            <person name="Detter J.C."/>
            <person name="Han C."/>
            <person name="Tapia R."/>
            <person name="Land M."/>
            <person name="Hauser L."/>
            <person name="Kyrpides N."/>
            <person name="Ivanova N."/>
            <person name="Pagani I."/>
            <person name="Kruse T."/>
            <person name="de Vos W.M."/>
            <person name="Smidt H."/>
            <person name="Woyke T."/>
        </authorList>
    </citation>
    <scope>NUCLEOTIDE SEQUENCE [LARGE SCALE GENOMIC DNA]</scope>
    <source>
        <strain evidence="3">ATCC 51507 / DSM 9161 / JW/IU-DC1</strain>
    </source>
</reference>
<dbReference type="SUPFAM" id="SSF69118">
    <property type="entry name" value="AhpD-like"/>
    <property type="match status" value="1"/>
</dbReference>
<dbReference type="KEGG" id="ddh:Desde_0338"/>
<sequence>MNNKVETPICNRLQENGYWNNDWNGLYNLDPVWTEKYLDMAMQAMSGIVDPKTAELIAIAVDASCTHMYAPGVRRHIQKALELGVTQREIMAVLESTTLLSIHSCAMGVPILMEEVEKMESAKTK</sequence>
<dbReference type="InterPro" id="IPR029032">
    <property type="entry name" value="AhpD-like"/>
</dbReference>
<dbReference type="HOGENOM" id="CLU_1968832_0_0_9"/>
<protein>
    <submittedName>
        <fullName evidence="2">Uncharacterized protein, gamma-carboxymuconolactone decarboxylase subunit like protein</fullName>
    </submittedName>
</protein>
<organism evidence="2 3">
    <name type="scientific">Desulfitobacterium dehalogenans (strain ATCC 51507 / DSM 9161 / JW/IU-DC1)</name>
    <dbReference type="NCBI Taxonomy" id="756499"/>
    <lineage>
        <taxon>Bacteria</taxon>
        <taxon>Bacillati</taxon>
        <taxon>Bacillota</taxon>
        <taxon>Clostridia</taxon>
        <taxon>Eubacteriales</taxon>
        <taxon>Desulfitobacteriaceae</taxon>
        <taxon>Desulfitobacterium</taxon>
    </lineage>
</organism>
<gene>
    <name evidence="2" type="ordered locus">Desde_0338</name>
</gene>
<dbReference type="STRING" id="756499.Desde_0338"/>
<dbReference type="Pfam" id="PF02627">
    <property type="entry name" value="CMD"/>
    <property type="match status" value="1"/>
</dbReference>
<proteinExistence type="predicted"/>
<dbReference type="Proteomes" id="UP000006053">
    <property type="component" value="Chromosome"/>
</dbReference>
<name>I4A4C2_DESDJ</name>
<feature type="domain" description="Carboxymuconolactone decarboxylase-like" evidence="1">
    <location>
        <begin position="34"/>
        <end position="96"/>
    </location>
</feature>